<accession>A0A167GYM2</accession>
<dbReference type="PANTHER" id="PTHR22705:SF0">
    <property type="entry name" value="ZZ-TYPE ZINC FINGER-CONTAINING PROTEIN 3"/>
    <property type="match status" value="1"/>
</dbReference>
<protein>
    <submittedName>
        <fullName evidence="2">Uncharacterized protein</fullName>
    </submittedName>
</protein>
<feature type="compositionally biased region" description="Pro residues" evidence="1">
    <location>
        <begin position="34"/>
        <end position="43"/>
    </location>
</feature>
<keyword evidence="3" id="KW-1185">Reference proteome</keyword>
<dbReference type="Proteomes" id="UP000076863">
    <property type="component" value="Unassembled WGS sequence"/>
</dbReference>
<comment type="caution">
    <text evidence="2">The sequence shown here is derived from an EMBL/GenBank/DDBJ whole genome shotgun (WGS) entry which is preliminary data.</text>
</comment>
<evidence type="ECO:0000313" key="3">
    <source>
        <dbReference type="Proteomes" id="UP000076863"/>
    </source>
</evidence>
<feature type="compositionally biased region" description="Low complexity" evidence="1">
    <location>
        <begin position="12"/>
        <end position="33"/>
    </location>
</feature>
<dbReference type="InterPro" id="IPR037830">
    <property type="entry name" value="ZZZ3"/>
</dbReference>
<reference evidence="2 3" key="1">
    <citation type="journal article" date="2016" name="Genome Biol. Evol.">
        <title>Divergent and convergent evolution of fungal pathogenicity.</title>
        <authorList>
            <person name="Shang Y."/>
            <person name="Xiao G."/>
            <person name="Zheng P."/>
            <person name="Cen K."/>
            <person name="Zhan S."/>
            <person name="Wang C."/>
        </authorList>
    </citation>
    <scope>NUCLEOTIDE SEQUENCE [LARGE SCALE GENOMIC DNA]</scope>
    <source>
        <strain evidence="2 3">RCEF 3172</strain>
    </source>
</reference>
<dbReference type="OrthoDB" id="20473at2759"/>
<organism evidence="2 3">
    <name type="scientific">Beauveria brongniartii RCEF 3172</name>
    <dbReference type="NCBI Taxonomy" id="1081107"/>
    <lineage>
        <taxon>Eukaryota</taxon>
        <taxon>Fungi</taxon>
        <taxon>Dikarya</taxon>
        <taxon>Ascomycota</taxon>
        <taxon>Pezizomycotina</taxon>
        <taxon>Sordariomycetes</taxon>
        <taxon>Hypocreomycetidae</taxon>
        <taxon>Hypocreales</taxon>
        <taxon>Cordycipitaceae</taxon>
        <taxon>Beauveria</taxon>
        <taxon>Beauveria brongniartii</taxon>
    </lineage>
</organism>
<dbReference type="EMBL" id="AZHA01000006">
    <property type="protein sequence ID" value="OAA47263.1"/>
    <property type="molecule type" value="Genomic_DNA"/>
</dbReference>
<feature type="region of interest" description="Disordered" evidence="1">
    <location>
        <begin position="1"/>
        <end position="81"/>
    </location>
</feature>
<gene>
    <name evidence="2" type="ORF">BBO_02718</name>
</gene>
<name>A0A167GYM2_9HYPO</name>
<feature type="compositionally biased region" description="Polar residues" evidence="1">
    <location>
        <begin position="55"/>
        <end position="72"/>
    </location>
</feature>
<dbReference type="PANTHER" id="PTHR22705">
    <property type="entry name" value="ZINC FINGER, ZZ DOMAIN CONTAINING 3"/>
    <property type="match status" value="1"/>
</dbReference>
<evidence type="ECO:0000313" key="2">
    <source>
        <dbReference type="EMBL" id="OAA47263.1"/>
    </source>
</evidence>
<feature type="compositionally biased region" description="Polar residues" evidence="1">
    <location>
        <begin position="1"/>
        <end position="11"/>
    </location>
</feature>
<evidence type="ECO:0000256" key="1">
    <source>
        <dbReference type="SAM" id="MobiDB-lite"/>
    </source>
</evidence>
<feature type="region of interest" description="Disordered" evidence="1">
    <location>
        <begin position="141"/>
        <end position="169"/>
    </location>
</feature>
<proteinExistence type="predicted"/>
<dbReference type="AlphaFoldDB" id="A0A167GYM2"/>
<sequence length="259" mass="27233">MPALTVSTDKNTSTAAAAAAAAATPQPRAASPANGPPMSPITPPLRATQLPGNVGASSSRPTLAHTTQQTPVTLPLAPGPESIDFDANPDTIALKSAIAVLQLQRQRATADIQALSRAKDEAVGDPEAFVRDLATGKVNNPAAAAAATGSDDDEEEDAPVQQQQQKRHWNTLPKPQEVVRCPPINWSQYAVVGDSLDKLHAEQVARPTQGTPAAYIPGHAGMYEFRGGDGRQETYQGAAVPYNPVKDRVDRKATSKARK</sequence>